<dbReference type="AlphaFoldDB" id="A0A1A8Y2N1"/>
<keyword evidence="2" id="KW-1185">Reference proteome</keyword>
<evidence type="ECO:0000313" key="1">
    <source>
        <dbReference type="EMBL" id="SBT10648.1"/>
    </source>
</evidence>
<accession>A0A1A8Y2N1</accession>
<proteinExistence type="predicted"/>
<organism evidence="1 2">
    <name type="scientific">Candidatus Propionivibrio aalborgensis</name>
    <dbReference type="NCBI Taxonomy" id="1860101"/>
    <lineage>
        <taxon>Bacteria</taxon>
        <taxon>Pseudomonadati</taxon>
        <taxon>Pseudomonadota</taxon>
        <taxon>Betaproteobacteria</taxon>
        <taxon>Rhodocyclales</taxon>
        <taxon>Rhodocyclaceae</taxon>
        <taxon>Propionivibrio</taxon>
    </lineage>
</organism>
<evidence type="ECO:0000313" key="2">
    <source>
        <dbReference type="Proteomes" id="UP000199600"/>
    </source>
</evidence>
<name>A0A1A8Y2N1_9RHOO</name>
<dbReference type="EMBL" id="FLQY01000364">
    <property type="protein sequence ID" value="SBT10648.1"/>
    <property type="molecule type" value="Genomic_DNA"/>
</dbReference>
<protein>
    <submittedName>
        <fullName evidence="1">Uncharacterized protein</fullName>
    </submittedName>
</protein>
<gene>
    <name evidence="1" type="ORF">PROAA_610008</name>
</gene>
<reference evidence="1 2" key="1">
    <citation type="submission" date="2016-06" db="EMBL/GenBank/DDBJ databases">
        <authorList>
            <person name="Kjaerup R.B."/>
            <person name="Dalgaard T.S."/>
            <person name="Juul-Madsen H.R."/>
        </authorList>
    </citation>
    <scope>NUCLEOTIDE SEQUENCE [LARGE SCALE GENOMIC DNA]</scope>
    <source>
        <strain evidence="1">2</strain>
    </source>
</reference>
<sequence>MFVECYVLEDGARVLSGRGMQTAIGFGGQASTHGLNFRVFLELDAIKPFVNNELTMALDSPVCFVRPGRFQTETLPAFSTVEK</sequence>
<dbReference type="Proteomes" id="UP000199600">
    <property type="component" value="Unassembled WGS sequence"/>
</dbReference>